<sequence length="357" mass="39338">MSILSFLTLEDLQTADPRDAIKWGNLTVDELGPGGLPRLNHNGVRIYRNGDLTENRRLALQESAERVLADERSQKAPIRDVGMQGHVWMLIHGNLVLSAPEPLLLSGAIEPATLTSEIYDAMLVEVVMNAEDDPAFARHDPDALKQMFARLRKTLQASLMPPTPSSVATDPPVITPGRGTPMERMAAQREAFLDRGWPTATELARLWGSKAENSSRFTSALRRDKKLFGVWSTRHGGTYVHPDFQFVDAHTLSPHAPALLEALETIPGFSDDPNDVKGGDPGRWRRLFWLYEPRKELSERNLAETAAMKQGQSALNAVVAMDGVDETPRTPADVFAEAPEAVIALARKDAADDRSPI</sequence>
<reference evidence="1 2" key="1">
    <citation type="submission" date="2018-12" db="EMBL/GenBank/DDBJ databases">
        <title>Dyella dinghuensis sp. nov. DHOA06 and Dyella choica sp. nov. 4M-K27, isolated from forest soil.</title>
        <authorList>
            <person name="Qiu L.-H."/>
            <person name="Gao Z.-H."/>
        </authorList>
    </citation>
    <scope>NUCLEOTIDE SEQUENCE [LARGE SCALE GENOMIC DNA]</scope>
    <source>
        <strain evidence="1 2">4M-K27</strain>
    </source>
</reference>
<organism evidence="1 2">
    <name type="scientific">Dyella choica</name>
    <dbReference type="NCBI Taxonomy" id="1927959"/>
    <lineage>
        <taxon>Bacteria</taxon>
        <taxon>Pseudomonadati</taxon>
        <taxon>Pseudomonadota</taxon>
        <taxon>Gammaproteobacteria</taxon>
        <taxon>Lysobacterales</taxon>
        <taxon>Rhodanobacteraceae</taxon>
        <taxon>Dyella</taxon>
    </lineage>
</organism>
<gene>
    <name evidence="1" type="ORF">EKH80_03900</name>
</gene>
<dbReference type="EMBL" id="RYYV01000002">
    <property type="protein sequence ID" value="RUL78952.1"/>
    <property type="molecule type" value="Genomic_DNA"/>
</dbReference>
<evidence type="ECO:0000313" key="1">
    <source>
        <dbReference type="EMBL" id="RUL78952.1"/>
    </source>
</evidence>
<dbReference type="RefSeq" id="WP_126683409.1">
    <property type="nucleotide sequence ID" value="NZ_RYYV01000002.1"/>
</dbReference>
<comment type="caution">
    <text evidence="1">The sequence shown here is derived from an EMBL/GenBank/DDBJ whole genome shotgun (WGS) entry which is preliminary data.</text>
</comment>
<dbReference type="Proteomes" id="UP000274358">
    <property type="component" value="Unassembled WGS sequence"/>
</dbReference>
<evidence type="ECO:0000313" key="2">
    <source>
        <dbReference type="Proteomes" id="UP000274358"/>
    </source>
</evidence>
<dbReference type="OrthoDB" id="5957412at2"/>
<accession>A0A3S0PR19</accession>
<dbReference type="AlphaFoldDB" id="A0A3S0PR19"/>
<keyword evidence="2" id="KW-1185">Reference proteome</keyword>
<proteinExistence type="predicted"/>
<protein>
    <submittedName>
        <fullName evidence="1">Uncharacterized protein</fullName>
    </submittedName>
</protein>
<name>A0A3S0PR19_9GAMM</name>